<keyword evidence="4" id="KW-1185">Reference proteome</keyword>
<evidence type="ECO:0000313" key="4">
    <source>
        <dbReference type="Proteomes" id="UP000642107"/>
    </source>
</evidence>
<proteinExistence type="predicted"/>
<reference evidence="3 4" key="1">
    <citation type="submission" date="2020-09" db="EMBL/GenBank/DDBJ databases">
        <title>Flavimobilis rhizosphaerae sp. nov., isolated from rhizosphere soil of Spartina alterniflora.</title>
        <authorList>
            <person name="Hanqin C."/>
        </authorList>
    </citation>
    <scope>NUCLEOTIDE SEQUENCE [LARGE SCALE GENOMIC DNA]</scope>
    <source>
        <strain evidence="3 4">GY 10621</strain>
    </source>
</reference>
<feature type="domain" description="Wadjet protein JetD C-terminal" evidence="1">
    <location>
        <begin position="208"/>
        <end position="379"/>
    </location>
</feature>
<dbReference type="EMBL" id="JACZDF010000007">
    <property type="protein sequence ID" value="MBD9700268.1"/>
    <property type="molecule type" value="Genomic_DNA"/>
</dbReference>
<dbReference type="Proteomes" id="UP000642107">
    <property type="component" value="Unassembled WGS sequence"/>
</dbReference>
<name>A0ABR9DT75_9MICO</name>
<evidence type="ECO:0008006" key="5">
    <source>
        <dbReference type="Google" id="ProtNLM"/>
    </source>
</evidence>
<organism evidence="3 4">
    <name type="scientific">Flavimobilis rhizosphaerae</name>
    <dbReference type="NCBI Taxonomy" id="2775421"/>
    <lineage>
        <taxon>Bacteria</taxon>
        <taxon>Bacillati</taxon>
        <taxon>Actinomycetota</taxon>
        <taxon>Actinomycetes</taxon>
        <taxon>Micrococcales</taxon>
        <taxon>Jonesiaceae</taxon>
        <taxon>Flavimobilis</taxon>
    </lineage>
</organism>
<dbReference type="InterPro" id="IPR024537">
    <property type="entry name" value="DUF3322"/>
</dbReference>
<evidence type="ECO:0000313" key="3">
    <source>
        <dbReference type="EMBL" id="MBD9700268.1"/>
    </source>
</evidence>
<comment type="caution">
    <text evidence="3">The sequence shown here is derived from an EMBL/GenBank/DDBJ whole genome shotgun (WGS) entry which is preliminary data.</text>
</comment>
<accession>A0ABR9DT75</accession>
<dbReference type="Pfam" id="PF11795">
    <property type="entry name" value="DUF3322"/>
    <property type="match status" value="1"/>
</dbReference>
<sequence>MITVREAQDSARGKLRRHLATWATQLPVDDAGRDGSPLVTIALKPPTEKEMLTDERGAEAWARAWRALPLDRHAVVEWETRTWRSIGRQDVPVRLHLHDADAVAAFVGGSLATDYGRLKASAAGVYGRFGPTDALASALRRHASTVLAYTDAERTTVVDVLDWLLATDIAGLRPRQLPIRGVDSKWFASHRTVLSALHAAITGTPSLGVVDSDPLVRVRILDSRIAPGGVEDFSAPARQLASLSFEPRIALVVENLETLLALPSWPGVVAIHGSGYAVDVLGGLPWLLRTSIVYWGDLDSHGFAILHRLRTAHPDVTTALMDIATLDAHRDLWVPEPKPTRGTFSTLTEHEAATLRALRAAGDVRLEQERIPWAYALTELEQSALGRRTSGNRSDTDRTAVADTPTRLAFTKPEKPLPKDGTVLWLTSKSNTEILKGNIRNGAYGTLRINVPSGTDAYFVKLREIDPGSGDVFGTIVRPGRSVTVKVPLNGNSRTTYRLSYGMGSTWHGREYAFGPSGSYSQAQDDFDFTEGSGWEVELIPQQGGNLGTLGLDFGSF</sequence>
<dbReference type="Pfam" id="PF09983">
    <property type="entry name" value="JetD_C"/>
    <property type="match status" value="1"/>
</dbReference>
<dbReference type="RefSeq" id="WP_192281536.1">
    <property type="nucleotide sequence ID" value="NZ_JACZDF010000007.1"/>
</dbReference>
<dbReference type="InterPro" id="IPR024534">
    <property type="entry name" value="JetD_C"/>
</dbReference>
<evidence type="ECO:0000259" key="2">
    <source>
        <dbReference type="Pfam" id="PF11795"/>
    </source>
</evidence>
<evidence type="ECO:0000259" key="1">
    <source>
        <dbReference type="Pfam" id="PF09983"/>
    </source>
</evidence>
<feature type="domain" description="DUF3322" evidence="2">
    <location>
        <begin position="40"/>
        <end position="197"/>
    </location>
</feature>
<gene>
    <name evidence="3" type="ORF">IGS67_12340</name>
</gene>
<protein>
    <recommendedName>
        <fullName evidence="5">DUF3322 and DUF2220 domain-containing protein</fullName>
    </recommendedName>
</protein>